<gene>
    <name evidence="1" type="ORF">ACFFGH_06395</name>
</gene>
<sequence>MPITCKDLNAFSSRITANTPDETDIRAAISRSYYAAFHAVLPFVERLPDSAKCRPNATHVTHVEMTERLKEWRTAGVHSRLAKMTATGEQLASAIQTARTAREKADYRLGAQVLPGEAATQIGRAKKVMLMMAQLENEINRP</sequence>
<organism evidence="1 2">
    <name type="scientific">Lysobacter korlensis</name>
    <dbReference type="NCBI Taxonomy" id="553636"/>
    <lineage>
        <taxon>Bacteria</taxon>
        <taxon>Pseudomonadati</taxon>
        <taxon>Pseudomonadota</taxon>
        <taxon>Gammaproteobacteria</taxon>
        <taxon>Lysobacterales</taxon>
        <taxon>Lysobacteraceae</taxon>
        <taxon>Lysobacter</taxon>
    </lineage>
</organism>
<dbReference type="EMBL" id="JBHLTG010000001">
    <property type="protein sequence ID" value="MFC0677478.1"/>
    <property type="molecule type" value="Genomic_DNA"/>
</dbReference>
<dbReference type="RefSeq" id="WP_386666020.1">
    <property type="nucleotide sequence ID" value="NZ_JBHLTG010000001.1"/>
</dbReference>
<dbReference type="Gene3D" id="1.20.120.330">
    <property type="entry name" value="Nucleotidyltransferases domain 2"/>
    <property type="match status" value="1"/>
</dbReference>
<keyword evidence="2" id="KW-1185">Reference proteome</keyword>
<reference evidence="1 2" key="1">
    <citation type="submission" date="2024-09" db="EMBL/GenBank/DDBJ databases">
        <authorList>
            <person name="Sun Q."/>
            <person name="Mori K."/>
        </authorList>
    </citation>
    <scope>NUCLEOTIDE SEQUENCE [LARGE SCALE GENOMIC DNA]</scope>
    <source>
        <strain evidence="1 2">KCTC 23076</strain>
    </source>
</reference>
<evidence type="ECO:0000313" key="1">
    <source>
        <dbReference type="EMBL" id="MFC0677478.1"/>
    </source>
</evidence>
<protein>
    <submittedName>
        <fullName evidence="1">Uncharacterized protein</fullName>
    </submittedName>
</protein>
<accession>A0ABV6RKI5</accession>
<dbReference type="Proteomes" id="UP001589896">
    <property type="component" value="Unassembled WGS sequence"/>
</dbReference>
<evidence type="ECO:0000313" key="2">
    <source>
        <dbReference type="Proteomes" id="UP001589896"/>
    </source>
</evidence>
<comment type="caution">
    <text evidence="1">The sequence shown here is derived from an EMBL/GenBank/DDBJ whole genome shotgun (WGS) entry which is preliminary data.</text>
</comment>
<name>A0ABV6RKI5_9GAMM</name>
<proteinExistence type="predicted"/>